<dbReference type="EMBL" id="JASPKZ010003048">
    <property type="protein sequence ID" value="KAJ9594397.1"/>
    <property type="molecule type" value="Genomic_DNA"/>
</dbReference>
<evidence type="ECO:0000313" key="4">
    <source>
        <dbReference type="EMBL" id="KAJ9594397.1"/>
    </source>
</evidence>
<keyword evidence="5" id="KW-1185">Reference proteome</keyword>
<feature type="signal peptide" evidence="3">
    <location>
        <begin position="1"/>
        <end position="19"/>
    </location>
</feature>
<dbReference type="Proteomes" id="UP001233999">
    <property type="component" value="Unassembled WGS sequence"/>
</dbReference>
<sequence length="294" mass="32974">MVHHVALWLILILFSQWFGIRLYSSPFILADALRDRIETSDLHGKTEFIWFQKPHIHLELTQNETHVLDTLAVHNGGVHICVCHIQQSYVCACPDIPDFGPCSTEPNLYDIDDDDENEDEDKPVVPITPPSNRNSFNNGDMFIKSLTRARNNSDIPSHIFIITIVLCVVAVAIIIIIIVIYVRRAHQKKYLYASGRSVLTFSNPNYNASSSDVGPNASQADKKPFLWKRLKYDKSQERVFNVHEDKQAASPEVVSLIPAVVNPNNCGDATTPERIATPPPTPPQRLDSISLKAG</sequence>
<gene>
    <name evidence="4" type="ORF">L9F63_014187</name>
</gene>
<keyword evidence="2" id="KW-1133">Transmembrane helix</keyword>
<protein>
    <submittedName>
        <fullName evidence="4">Uncharacterized protein</fullName>
    </submittedName>
</protein>
<feature type="region of interest" description="Disordered" evidence="1">
    <location>
        <begin position="264"/>
        <end position="294"/>
    </location>
</feature>
<reference evidence="4" key="1">
    <citation type="journal article" date="2023" name="IScience">
        <title>Live-bearing cockroach genome reveals convergent evolutionary mechanisms linked to viviparity in insects and beyond.</title>
        <authorList>
            <person name="Fouks B."/>
            <person name="Harrison M.C."/>
            <person name="Mikhailova A.A."/>
            <person name="Marchal E."/>
            <person name="English S."/>
            <person name="Carruthers M."/>
            <person name="Jennings E.C."/>
            <person name="Chiamaka E.L."/>
            <person name="Frigard R.A."/>
            <person name="Pippel M."/>
            <person name="Attardo G.M."/>
            <person name="Benoit J.B."/>
            <person name="Bornberg-Bauer E."/>
            <person name="Tobe S.S."/>
        </authorList>
    </citation>
    <scope>NUCLEOTIDE SEQUENCE</scope>
    <source>
        <strain evidence="4">Stay&amp;Tobe</strain>
    </source>
</reference>
<feature type="transmembrane region" description="Helical" evidence="2">
    <location>
        <begin position="159"/>
        <end position="182"/>
    </location>
</feature>
<evidence type="ECO:0000256" key="1">
    <source>
        <dbReference type="SAM" id="MobiDB-lite"/>
    </source>
</evidence>
<keyword evidence="2" id="KW-0472">Membrane</keyword>
<evidence type="ECO:0000256" key="3">
    <source>
        <dbReference type="SAM" id="SignalP"/>
    </source>
</evidence>
<proteinExistence type="predicted"/>
<comment type="caution">
    <text evidence="4">The sequence shown here is derived from an EMBL/GenBank/DDBJ whole genome shotgun (WGS) entry which is preliminary data.</text>
</comment>
<keyword evidence="2" id="KW-0812">Transmembrane</keyword>
<name>A0AAD8A8E8_DIPPU</name>
<evidence type="ECO:0000313" key="5">
    <source>
        <dbReference type="Proteomes" id="UP001233999"/>
    </source>
</evidence>
<dbReference type="AlphaFoldDB" id="A0AAD8A8E8"/>
<accession>A0AAD8A8E8</accession>
<organism evidence="4 5">
    <name type="scientific">Diploptera punctata</name>
    <name type="common">Pacific beetle cockroach</name>
    <dbReference type="NCBI Taxonomy" id="6984"/>
    <lineage>
        <taxon>Eukaryota</taxon>
        <taxon>Metazoa</taxon>
        <taxon>Ecdysozoa</taxon>
        <taxon>Arthropoda</taxon>
        <taxon>Hexapoda</taxon>
        <taxon>Insecta</taxon>
        <taxon>Pterygota</taxon>
        <taxon>Neoptera</taxon>
        <taxon>Polyneoptera</taxon>
        <taxon>Dictyoptera</taxon>
        <taxon>Blattodea</taxon>
        <taxon>Blaberoidea</taxon>
        <taxon>Blaberidae</taxon>
        <taxon>Diplopterinae</taxon>
        <taxon>Diploptera</taxon>
    </lineage>
</organism>
<feature type="chain" id="PRO_5042138854" evidence="3">
    <location>
        <begin position="20"/>
        <end position="294"/>
    </location>
</feature>
<evidence type="ECO:0000256" key="2">
    <source>
        <dbReference type="SAM" id="Phobius"/>
    </source>
</evidence>
<keyword evidence="3" id="KW-0732">Signal</keyword>
<reference evidence="4" key="2">
    <citation type="submission" date="2023-05" db="EMBL/GenBank/DDBJ databases">
        <authorList>
            <person name="Fouks B."/>
        </authorList>
    </citation>
    <scope>NUCLEOTIDE SEQUENCE</scope>
    <source>
        <strain evidence="4">Stay&amp;Tobe</strain>
        <tissue evidence="4">Testes</tissue>
    </source>
</reference>